<name>A0A1Z4JNY9_LEPBY</name>
<protein>
    <submittedName>
        <fullName evidence="1">Uncharacterized protein</fullName>
    </submittedName>
</protein>
<gene>
    <name evidence="1" type="ORF">NIES2135_53580</name>
</gene>
<dbReference type="EMBL" id="AP018203">
    <property type="protein sequence ID" value="BAY58485.1"/>
    <property type="molecule type" value="Genomic_DNA"/>
</dbReference>
<dbReference type="Proteomes" id="UP000217895">
    <property type="component" value="Chromosome"/>
</dbReference>
<evidence type="ECO:0000313" key="2">
    <source>
        <dbReference type="Proteomes" id="UP000217895"/>
    </source>
</evidence>
<keyword evidence="2" id="KW-1185">Reference proteome</keyword>
<evidence type="ECO:0000313" key="1">
    <source>
        <dbReference type="EMBL" id="BAY58485.1"/>
    </source>
</evidence>
<sequence>MFDAEFPKFRFTDRDGWSRIIPGIKATQFDEFRELYRLFWRRCPQGVNFIEAISRDEELYKIALHLCELANIKPEWLSPHIVAGLVHSYTDSTGAQHFGVLQKLYFPNPDDVIPKG</sequence>
<reference evidence="1 2" key="1">
    <citation type="submission" date="2017-06" db="EMBL/GenBank/DDBJ databases">
        <title>Genome sequencing of cyanobaciteial culture collection at National Institute for Environmental Studies (NIES).</title>
        <authorList>
            <person name="Hirose Y."/>
            <person name="Shimura Y."/>
            <person name="Fujisawa T."/>
            <person name="Nakamura Y."/>
            <person name="Kawachi M."/>
        </authorList>
    </citation>
    <scope>NUCLEOTIDE SEQUENCE [LARGE SCALE GENOMIC DNA]</scope>
    <source>
        <strain evidence="1 2">NIES-2135</strain>
    </source>
</reference>
<dbReference type="AlphaFoldDB" id="A0A1Z4JNY9"/>
<proteinExistence type="predicted"/>
<organism evidence="1 2">
    <name type="scientific">Leptolyngbya boryana NIES-2135</name>
    <dbReference type="NCBI Taxonomy" id="1973484"/>
    <lineage>
        <taxon>Bacteria</taxon>
        <taxon>Bacillati</taxon>
        <taxon>Cyanobacteriota</taxon>
        <taxon>Cyanophyceae</taxon>
        <taxon>Leptolyngbyales</taxon>
        <taxon>Leptolyngbyaceae</taxon>
        <taxon>Leptolyngbya group</taxon>
        <taxon>Leptolyngbya</taxon>
    </lineage>
</organism>
<accession>A0A1Z4JNY9</accession>